<comment type="caution">
    <text evidence="1">The sequence shown here is derived from an EMBL/GenBank/DDBJ whole genome shotgun (WGS) entry which is preliminary data.</text>
</comment>
<evidence type="ECO:0000313" key="2">
    <source>
        <dbReference type="Proteomes" id="UP000011980"/>
    </source>
</evidence>
<evidence type="ECO:0000313" key="1">
    <source>
        <dbReference type="EMBL" id="EMK23701.1"/>
    </source>
</evidence>
<dbReference type="EMBL" id="ANCE01000138">
    <property type="protein sequence ID" value="EMK23701.1"/>
    <property type="molecule type" value="Genomic_DNA"/>
</dbReference>
<reference evidence="1 2" key="1">
    <citation type="submission" date="2013-01" db="EMBL/GenBank/DDBJ databases">
        <authorList>
            <person name="Harkins D.M."/>
            <person name="Durkin A.S."/>
            <person name="Brinkac L.M."/>
            <person name="Haft D.H."/>
            <person name="Selengut J.D."/>
            <person name="Sanka R."/>
            <person name="DePew J."/>
            <person name="Purushe J."/>
            <person name="Galloway R.L."/>
            <person name="Vinetz J.M."/>
            <person name="Sutton G.G."/>
            <person name="Nierman W.C."/>
            <person name="Fouts D.E."/>
        </authorList>
    </citation>
    <scope>NUCLEOTIDE SEQUENCE [LARGE SCALE GENOMIC DNA]</scope>
    <source>
        <strain evidence="1 2">Nikolaevo</strain>
    </source>
</reference>
<accession>M6FLL3</accession>
<protein>
    <submittedName>
        <fullName evidence="1">Uncharacterized protein</fullName>
    </submittedName>
</protein>
<name>M6FLL3_9LEPT</name>
<organism evidence="1 2">
    <name type="scientific">Leptospira kirschneri serovar Bulgarica str. Nikolaevo</name>
    <dbReference type="NCBI Taxonomy" id="1240687"/>
    <lineage>
        <taxon>Bacteria</taxon>
        <taxon>Pseudomonadati</taxon>
        <taxon>Spirochaetota</taxon>
        <taxon>Spirochaetia</taxon>
        <taxon>Leptospirales</taxon>
        <taxon>Leptospiraceae</taxon>
        <taxon>Leptospira</taxon>
    </lineage>
</organism>
<sequence length="43" mass="5151">MSWDPLDVNVLDFYEQNQELFLEENCPLRLYLGFADGIPIRYL</sequence>
<dbReference type="AlphaFoldDB" id="M6FLL3"/>
<gene>
    <name evidence="1" type="ORF">LEP1GSC008_0542</name>
</gene>
<dbReference type="Proteomes" id="UP000011980">
    <property type="component" value="Unassembled WGS sequence"/>
</dbReference>
<proteinExistence type="predicted"/>
<dbReference type="PATRIC" id="fig|1240687.3.peg.2838"/>